<evidence type="ECO:0000256" key="1">
    <source>
        <dbReference type="SAM" id="SignalP"/>
    </source>
</evidence>
<proteinExistence type="predicted"/>
<dbReference type="Pfam" id="PF09829">
    <property type="entry name" value="DUF2057"/>
    <property type="match status" value="1"/>
</dbReference>
<keyword evidence="1" id="KW-0732">Signal</keyword>
<protein>
    <submittedName>
        <fullName evidence="2">DUF2057 family protein</fullName>
    </submittedName>
</protein>
<gene>
    <name evidence="2" type="ORF">ACFPQA_11330</name>
</gene>
<dbReference type="InterPro" id="IPR018635">
    <property type="entry name" value="UPF0319"/>
</dbReference>
<feature type="signal peptide" evidence="1">
    <location>
        <begin position="1"/>
        <end position="26"/>
    </location>
</feature>
<sequence>MSDCRVVAIFKFALACVMALAITGCASTMSRVTTWEGNPDEAAQAATLKAPGAIRVLKVNGRSMTNFLMDDIALDYALLPGENQVVFTYKTIWAKKGVVDNGESKVHVVESKPQVVRFEVKPDSVYRFAFEKPASRTEAQAQMENFSAAIVSDTGQEVARSQVWTEKQAQAARTPVPSATGNAADAESGSALDRLKAIWPTATEEEKRAFLRWAFE</sequence>
<organism evidence="2 3">
    <name type="scientific">Marinobacter koreensis</name>
    <dbReference type="NCBI Taxonomy" id="335974"/>
    <lineage>
        <taxon>Bacteria</taxon>
        <taxon>Pseudomonadati</taxon>
        <taxon>Pseudomonadota</taxon>
        <taxon>Gammaproteobacteria</taxon>
        <taxon>Pseudomonadales</taxon>
        <taxon>Marinobacteraceae</taxon>
        <taxon>Marinobacter</taxon>
    </lineage>
</organism>
<dbReference type="Proteomes" id="UP001596055">
    <property type="component" value="Unassembled WGS sequence"/>
</dbReference>
<evidence type="ECO:0000313" key="2">
    <source>
        <dbReference type="EMBL" id="MFC5545651.1"/>
    </source>
</evidence>
<accession>A0ABW0RM67</accession>
<name>A0ABW0RM67_9GAMM</name>
<feature type="chain" id="PRO_5046281192" evidence="1">
    <location>
        <begin position="27"/>
        <end position="216"/>
    </location>
</feature>
<dbReference type="EMBL" id="JBHSNL010000003">
    <property type="protein sequence ID" value="MFC5545651.1"/>
    <property type="molecule type" value="Genomic_DNA"/>
</dbReference>
<dbReference type="PROSITE" id="PS51257">
    <property type="entry name" value="PROKAR_LIPOPROTEIN"/>
    <property type="match status" value="1"/>
</dbReference>
<evidence type="ECO:0000313" key="3">
    <source>
        <dbReference type="Proteomes" id="UP001596055"/>
    </source>
</evidence>
<keyword evidence="3" id="KW-1185">Reference proteome</keyword>
<comment type="caution">
    <text evidence="2">The sequence shown here is derived from an EMBL/GenBank/DDBJ whole genome shotgun (WGS) entry which is preliminary data.</text>
</comment>
<reference evidence="3" key="1">
    <citation type="journal article" date="2019" name="Int. J. Syst. Evol. Microbiol.">
        <title>The Global Catalogue of Microorganisms (GCM) 10K type strain sequencing project: providing services to taxonomists for standard genome sequencing and annotation.</title>
        <authorList>
            <consortium name="The Broad Institute Genomics Platform"/>
            <consortium name="The Broad Institute Genome Sequencing Center for Infectious Disease"/>
            <person name="Wu L."/>
            <person name="Ma J."/>
        </authorList>
    </citation>
    <scope>NUCLEOTIDE SEQUENCE [LARGE SCALE GENOMIC DNA]</scope>
    <source>
        <strain evidence="3">CGMCC 4.1799</strain>
    </source>
</reference>
<dbReference type="RefSeq" id="WP_248160671.1">
    <property type="nucleotide sequence ID" value="NZ_JAKZAJ010000007.1"/>
</dbReference>